<keyword evidence="16" id="KW-1185">Reference proteome</keyword>
<dbReference type="OrthoDB" id="275353at2759"/>
<dbReference type="EMBL" id="NWUJ01000008">
    <property type="protein sequence ID" value="PFH33785.1"/>
    <property type="molecule type" value="Genomic_DNA"/>
</dbReference>
<dbReference type="Proteomes" id="UP000224006">
    <property type="component" value="Chromosome VII"/>
</dbReference>
<dbReference type="EC" id="2.7.2.3" evidence="5 12"/>
<dbReference type="GO" id="GO:0005524">
    <property type="term" value="F:ATP binding"/>
    <property type="evidence" value="ECO:0007669"/>
    <property type="project" value="UniProtKB-KW"/>
</dbReference>
<protein>
    <recommendedName>
        <fullName evidence="6 12">Phosphoglycerate kinase</fullName>
        <ecNumber evidence="5 12">2.7.2.3</ecNumber>
    </recommendedName>
</protein>
<keyword evidence="7 12" id="KW-0808">Transferase</keyword>
<dbReference type="VEuPathDB" id="ToxoDB:BESB_080010"/>
<evidence type="ECO:0000256" key="6">
    <source>
        <dbReference type="ARBA" id="ARBA00016471"/>
    </source>
</evidence>
<proteinExistence type="inferred from homology"/>
<organism evidence="15 16">
    <name type="scientific">Besnoitia besnoiti</name>
    <name type="common">Apicomplexan protozoan</name>
    <dbReference type="NCBI Taxonomy" id="94643"/>
    <lineage>
        <taxon>Eukaryota</taxon>
        <taxon>Sar</taxon>
        <taxon>Alveolata</taxon>
        <taxon>Apicomplexa</taxon>
        <taxon>Conoidasida</taxon>
        <taxon>Coccidia</taxon>
        <taxon>Eucoccidiorida</taxon>
        <taxon>Eimeriorina</taxon>
        <taxon>Sarcocystidae</taxon>
        <taxon>Besnoitia</taxon>
    </lineage>
</organism>
<evidence type="ECO:0000256" key="1">
    <source>
        <dbReference type="ARBA" id="ARBA00000642"/>
    </source>
</evidence>
<dbReference type="Pfam" id="PF00162">
    <property type="entry name" value="PGK"/>
    <property type="match status" value="1"/>
</dbReference>
<dbReference type="AlphaFoldDB" id="A0A2A9M715"/>
<comment type="caution">
    <text evidence="15">The sequence shown here is derived from an EMBL/GenBank/DDBJ whole genome shotgun (WGS) entry which is preliminary data.</text>
</comment>
<dbReference type="STRING" id="94643.A0A2A9M715"/>
<evidence type="ECO:0000313" key="15">
    <source>
        <dbReference type="EMBL" id="PFH33785.1"/>
    </source>
</evidence>
<keyword evidence="10" id="KW-0067">ATP-binding</keyword>
<comment type="similarity">
    <text evidence="3 12">Belongs to the phosphoglycerate kinase family.</text>
</comment>
<keyword evidence="9 12" id="KW-0418">Kinase</keyword>
<evidence type="ECO:0000256" key="13">
    <source>
        <dbReference type="RuleBase" id="RU000696"/>
    </source>
</evidence>
<keyword evidence="8" id="KW-0547">Nucleotide-binding</keyword>
<feature type="chain" id="PRO_5012653979" description="Phosphoglycerate kinase" evidence="14">
    <location>
        <begin position="29"/>
        <end position="546"/>
    </location>
</feature>
<name>A0A2A9M715_BESBE</name>
<dbReference type="Gene3D" id="3.40.50.1260">
    <property type="entry name" value="Phosphoglycerate kinase, N-terminal domain"/>
    <property type="match status" value="2"/>
</dbReference>
<dbReference type="InterPro" id="IPR036043">
    <property type="entry name" value="Phosphoglycerate_kinase_sf"/>
</dbReference>
<evidence type="ECO:0000313" key="16">
    <source>
        <dbReference type="Proteomes" id="UP000224006"/>
    </source>
</evidence>
<dbReference type="GO" id="GO:0004618">
    <property type="term" value="F:phosphoglycerate kinase activity"/>
    <property type="evidence" value="ECO:0007669"/>
    <property type="project" value="UniProtKB-EC"/>
</dbReference>
<dbReference type="SUPFAM" id="SSF53748">
    <property type="entry name" value="Phosphoglycerate kinase"/>
    <property type="match status" value="1"/>
</dbReference>
<sequence length="546" mass="57099">MGVRPGPVTPIALLGVLACLARLPISGAVSLSSPSRGLFIYSAVPVSAVSQFSLPPLRQSGSSDARRLQRSPSAAAGVPLSPPVAFLAPPCAPSAFRTGCSSAYSRGSATPAGKSFSSSRLQSTAASLGGGLGRRRLDNMSPGDLRGKRVLVRADLNVPLEVTPKDNGEEAVGIANDARIRASLPTLRYLVDSGAKTIVCSHLGRPKTEQDRKKFSLKPVAERLQSLLGNVRVFMAPSVVGPEVEHMASQLQKGDILLLENVRFEKGETKNDRALSQQLANLADMYVNDAFGTAHRAHSSTSGVTEFLRPSVAGFLLHQELEHLSAVIANPARPFAALVGGAKVSSKLGVLRALIQKVDKLVIGGAMAFTFFKARGIDVGASIVENDELESAAELEAQAKENGVELILPEDVVVAERCAPDAHPAVVPISAIPRGWMGLDNGPQTTKKIVEALQDCKTVLWNGPMGMCEYGAFASGTQEVARALASMTRRGVTTIVGGGDSVAAVERLGLASEFSHVSTGGGASLELLEGKELPGIAALSVEDVTK</sequence>
<evidence type="ECO:0000256" key="12">
    <source>
        <dbReference type="RuleBase" id="RU000532"/>
    </source>
</evidence>
<dbReference type="KEGG" id="bbes:BESB_080010"/>
<evidence type="ECO:0000256" key="3">
    <source>
        <dbReference type="ARBA" id="ARBA00008982"/>
    </source>
</evidence>
<dbReference type="GO" id="GO:0006094">
    <property type="term" value="P:gluconeogenesis"/>
    <property type="evidence" value="ECO:0007669"/>
    <property type="project" value="TreeGrafter"/>
</dbReference>
<dbReference type="PANTHER" id="PTHR11406">
    <property type="entry name" value="PHOSPHOGLYCERATE KINASE"/>
    <property type="match status" value="1"/>
</dbReference>
<comment type="subunit">
    <text evidence="4 13">Monomer.</text>
</comment>
<dbReference type="GO" id="GO:0005829">
    <property type="term" value="C:cytosol"/>
    <property type="evidence" value="ECO:0007669"/>
    <property type="project" value="TreeGrafter"/>
</dbReference>
<dbReference type="InterPro" id="IPR001576">
    <property type="entry name" value="Phosphoglycerate_kinase"/>
</dbReference>
<feature type="signal peptide" evidence="14">
    <location>
        <begin position="1"/>
        <end position="28"/>
    </location>
</feature>
<dbReference type="GO" id="GO:0043531">
    <property type="term" value="F:ADP binding"/>
    <property type="evidence" value="ECO:0007669"/>
    <property type="project" value="TreeGrafter"/>
</dbReference>
<evidence type="ECO:0000256" key="8">
    <source>
        <dbReference type="ARBA" id="ARBA00022741"/>
    </source>
</evidence>
<dbReference type="PRINTS" id="PR00477">
    <property type="entry name" value="PHGLYCKINASE"/>
</dbReference>
<comment type="pathway">
    <text evidence="12">Carbohydrate degradation; glycolysis; pyruvate from D-glyceraldehyde 3-phosphate: step 2/5.</text>
</comment>
<accession>A0A2A9M715</accession>
<evidence type="ECO:0000256" key="10">
    <source>
        <dbReference type="ARBA" id="ARBA00022840"/>
    </source>
</evidence>
<evidence type="ECO:0000256" key="4">
    <source>
        <dbReference type="ARBA" id="ARBA00011245"/>
    </source>
</evidence>
<dbReference type="PROSITE" id="PS00111">
    <property type="entry name" value="PGLYCERATE_KINASE"/>
    <property type="match status" value="1"/>
</dbReference>
<dbReference type="RefSeq" id="XP_029217794.1">
    <property type="nucleotide sequence ID" value="XM_029366363.1"/>
</dbReference>
<evidence type="ECO:0000256" key="9">
    <source>
        <dbReference type="ARBA" id="ARBA00022777"/>
    </source>
</evidence>
<dbReference type="FunFam" id="3.40.50.1260:FF:000003">
    <property type="entry name" value="Phosphoglycerate kinase"/>
    <property type="match status" value="1"/>
</dbReference>
<dbReference type="GeneID" id="40312928"/>
<comment type="cofactor">
    <cofactor evidence="2">
        <name>Mg(2+)</name>
        <dbReference type="ChEBI" id="CHEBI:18420"/>
    </cofactor>
</comment>
<dbReference type="CDD" id="cd00318">
    <property type="entry name" value="Phosphoglycerate_kinase"/>
    <property type="match status" value="1"/>
</dbReference>
<dbReference type="InterPro" id="IPR015911">
    <property type="entry name" value="Phosphoglycerate_kinase_CS"/>
</dbReference>
<evidence type="ECO:0000256" key="7">
    <source>
        <dbReference type="ARBA" id="ARBA00022679"/>
    </source>
</evidence>
<keyword evidence="11" id="KW-0460">Magnesium</keyword>
<evidence type="ECO:0000256" key="2">
    <source>
        <dbReference type="ARBA" id="ARBA00001946"/>
    </source>
</evidence>
<dbReference type="FunFam" id="3.40.50.1260:FF:000006">
    <property type="entry name" value="Phosphoglycerate kinase"/>
    <property type="match status" value="1"/>
</dbReference>
<reference evidence="15 16" key="1">
    <citation type="submission" date="2017-09" db="EMBL/GenBank/DDBJ databases">
        <title>Genome sequencing of Besnoitia besnoiti strain Bb-Ger1.</title>
        <authorList>
            <person name="Schares G."/>
            <person name="Venepally P."/>
            <person name="Lorenzi H.A."/>
        </authorList>
    </citation>
    <scope>NUCLEOTIDE SEQUENCE [LARGE SCALE GENOMIC DNA]</scope>
    <source>
        <strain evidence="15 16">Bb-Ger1</strain>
    </source>
</reference>
<evidence type="ECO:0000256" key="5">
    <source>
        <dbReference type="ARBA" id="ARBA00013061"/>
    </source>
</evidence>
<keyword evidence="14" id="KW-0732">Signal</keyword>
<evidence type="ECO:0000256" key="11">
    <source>
        <dbReference type="ARBA" id="ARBA00022842"/>
    </source>
</evidence>
<dbReference type="InterPro" id="IPR015824">
    <property type="entry name" value="Phosphoglycerate_kinase_N"/>
</dbReference>
<dbReference type="UniPathway" id="UPA00109">
    <property type="reaction ID" value="UER00185"/>
</dbReference>
<comment type="catalytic activity">
    <reaction evidence="1 12">
        <text>(2R)-3-phosphoglycerate + ATP = (2R)-3-phospho-glyceroyl phosphate + ADP</text>
        <dbReference type="Rhea" id="RHEA:14801"/>
        <dbReference type="ChEBI" id="CHEBI:30616"/>
        <dbReference type="ChEBI" id="CHEBI:57604"/>
        <dbReference type="ChEBI" id="CHEBI:58272"/>
        <dbReference type="ChEBI" id="CHEBI:456216"/>
        <dbReference type="EC" id="2.7.2.3"/>
    </reaction>
</comment>
<dbReference type="GO" id="GO:0006096">
    <property type="term" value="P:glycolytic process"/>
    <property type="evidence" value="ECO:0007669"/>
    <property type="project" value="UniProtKB-UniPathway"/>
</dbReference>
<gene>
    <name evidence="15" type="ORF">BESB_080010</name>
</gene>
<dbReference type="PROSITE" id="PS51257">
    <property type="entry name" value="PROKAR_LIPOPROTEIN"/>
    <property type="match status" value="1"/>
</dbReference>
<dbReference type="PANTHER" id="PTHR11406:SF23">
    <property type="entry name" value="PHOSPHOGLYCERATE KINASE 1, CHLOROPLASTIC-RELATED"/>
    <property type="match status" value="1"/>
</dbReference>
<dbReference type="HAMAP" id="MF_00145">
    <property type="entry name" value="Phosphoglyc_kinase"/>
    <property type="match status" value="1"/>
</dbReference>
<evidence type="ECO:0000256" key="14">
    <source>
        <dbReference type="SAM" id="SignalP"/>
    </source>
</evidence>